<protein>
    <submittedName>
        <fullName evidence="2">FMN-binding protein</fullName>
    </submittedName>
</protein>
<evidence type="ECO:0000313" key="2">
    <source>
        <dbReference type="EMBL" id="EHJ56731.1"/>
    </source>
</evidence>
<sequence length="131" mass="14817">MIRKELIMFTDKFLEVLTHEGTVSITSWGNEEPHVTCTWNSFLVLKNDNTLLIPVAGMHGTESDLKVNDQLILTLASREVEGFNGYQGTGFRILGKGEIISEGDYFDEMKEKYSFIRSVLVVTVTDLKQLL</sequence>
<keyword evidence="3" id="KW-1185">Reference proteome</keyword>
<proteinExistence type="predicted"/>
<dbReference type="EMBL" id="AEUZ02000001">
    <property type="protein sequence ID" value="EHJ56731.1"/>
    <property type="molecule type" value="Genomic_DNA"/>
</dbReference>
<dbReference type="STRING" id="764291.STRUR_2058"/>
<evidence type="ECO:0000313" key="3">
    <source>
        <dbReference type="Proteomes" id="UP000005388"/>
    </source>
</evidence>
<evidence type="ECO:0000259" key="1">
    <source>
        <dbReference type="Pfam" id="PF01243"/>
    </source>
</evidence>
<dbReference type="Pfam" id="PF01243">
    <property type="entry name" value="PNPOx_N"/>
    <property type="match status" value="1"/>
</dbReference>
<dbReference type="eggNOG" id="COG3576">
    <property type="taxonomic scope" value="Bacteria"/>
</dbReference>
<dbReference type="SUPFAM" id="SSF50475">
    <property type="entry name" value="FMN-binding split barrel"/>
    <property type="match status" value="1"/>
</dbReference>
<feature type="domain" description="Pyridoxamine 5'-phosphate oxidase N-terminal" evidence="1">
    <location>
        <begin position="9"/>
        <end position="128"/>
    </location>
</feature>
<comment type="caution">
    <text evidence="2">The sequence shown here is derived from an EMBL/GenBank/DDBJ whole genome shotgun (WGS) entry which is preliminary data.</text>
</comment>
<dbReference type="InterPro" id="IPR012349">
    <property type="entry name" value="Split_barrel_FMN-bd"/>
</dbReference>
<dbReference type="Gene3D" id="2.30.110.10">
    <property type="entry name" value="Electron Transport, Fmn-binding Protein, Chain A"/>
    <property type="match status" value="1"/>
</dbReference>
<dbReference type="Proteomes" id="UP000005388">
    <property type="component" value="Unassembled WGS sequence"/>
</dbReference>
<reference evidence="2 3" key="1">
    <citation type="journal article" date="2014" name="Int. J. Syst. Evol. Microbiol.">
        <title>Phylogenomics and the dynamic genome evolution of the genus Streptococcus.</title>
        <authorList>
            <consortium name="The Broad Institute Genome Sequencing Platform"/>
            <person name="Richards V.P."/>
            <person name="Palmer S.R."/>
            <person name="Pavinski Bitar P.D."/>
            <person name="Qin X."/>
            <person name="Weinstock G.M."/>
            <person name="Highlander S.K."/>
            <person name="Town C.D."/>
            <person name="Burne R.A."/>
            <person name="Stanhope M.J."/>
        </authorList>
    </citation>
    <scope>NUCLEOTIDE SEQUENCE [LARGE SCALE GENOMIC DNA]</scope>
    <source>
        <strain evidence="2 3">2285-97</strain>
    </source>
</reference>
<dbReference type="InterPro" id="IPR011576">
    <property type="entry name" value="Pyridox_Oxase_N"/>
</dbReference>
<gene>
    <name evidence="2" type="ORF">STRUR_2058</name>
</gene>
<dbReference type="AlphaFoldDB" id="G5KEC0"/>
<accession>G5KEC0</accession>
<name>G5KEC0_9STRE</name>
<organism evidence="2 3">
    <name type="scientific">Streptococcus urinalis 2285-97</name>
    <dbReference type="NCBI Taxonomy" id="764291"/>
    <lineage>
        <taxon>Bacteria</taxon>
        <taxon>Bacillati</taxon>
        <taxon>Bacillota</taxon>
        <taxon>Bacilli</taxon>
        <taxon>Lactobacillales</taxon>
        <taxon>Streptococcaceae</taxon>
        <taxon>Streptococcus</taxon>
    </lineage>
</organism>